<sequence>MASFDAGGNVQALPLPSLYVLSLSLFISLFFIFFIFS</sequence>
<keyword evidence="4" id="KW-1185">Reference proteome</keyword>
<protein>
    <submittedName>
        <fullName evidence="2">Uncharacterized protein</fullName>
    </submittedName>
</protein>
<reference evidence="2 4" key="2">
    <citation type="journal article" date="2020" name="Int. J. Syst. Evol. Microbiol.">
        <title>Sulfuracidifex tepidarius gen. nov., sp. nov. and transfer of Sulfolobus metallicus Huber and Stetter 1992 to the genus Sulfuracidifex as Sulfuracidifex metallicus comb. nov.</title>
        <authorList>
            <person name="Itoh T."/>
            <person name="Miura T."/>
            <person name="Sakai H.D."/>
            <person name="Kato S."/>
            <person name="Ohkuma M."/>
            <person name="Takashina T."/>
        </authorList>
    </citation>
    <scope>NUCLEOTIDE SEQUENCE [LARGE SCALE GENOMIC DNA]</scope>
    <source>
        <strain evidence="2 4">IC-006</strain>
        <strain evidence="3">IC-007</strain>
    </source>
</reference>
<keyword evidence="1" id="KW-0812">Transmembrane</keyword>
<feature type="transmembrane region" description="Helical" evidence="1">
    <location>
        <begin position="18"/>
        <end position="36"/>
    </location>
</feature>
<keyword evidence="1" id="KW-0472">Membrane</keyword>
<dbReference type="EMBL" id="AP018930">
    <property type="protein sequence ID" value="BBG26220.1"/>
    <property type="molecule type" value="Genomic_DNA"/>
</dbReference>
<evidence type="ECO:0000313" key="3">
    <source>
        <dbReference type="EMBL" id="BBG26220.1"/>
    </source>
</evidence>
<dbReference type="KEGG" id="step:IC006_0752"/>
<dbReference type="Proteomes" id="UP000325030">
    <property type="component" value="Chromosome"/>
</dbReference>
<accession>A0A510E274</accession>
<proteinExistence type="predicted"/>
<dbReference type="Proteomes" id="UP000322983">
    <property type="component" value="Chromosome"/>
</dbReference>
<accession>A0A510DTU2</accession>
<keyword evidence="1" id="KW-1133">Transmembrane helix</keyword>
<evidence type="ECO:0000313" key="5">
    <source>
        <dbReference type="Proteomes" id="UP000325030"/>
    </source>
</evidence>
<name>A0A510DTU2_9CREN</name>
<evidence type="ECO:0000313" key="2">
    <source>
        <dbReference type="EMBL" id="BBG23468.1"/>
    </source>
</evidence>
<evidence type="ECO:0000256" key="1">
    <source>
        <dbReference type="SAM" id="Phobius"/>
    </source>
</evidence>
<dbReference type="AlphaFoldDB" id="A0A510DTU2"/>
<gene>
    <name evidence="2" type="ORF">IC006_0752</name>
    <name evidence="3" type="ORF">IC007_0725</name>
</gene>
<organism evidence="2 4">
    <name type="scientific">Sulfuracidifex tepidarius</name>
    <dbReference type="NCBI Taxonomy" id="1294262"/>
    <lineage>
        <taxon>Archaea</taxon>
        <taxon>Thermoproteota</taxon>
        <taxon>Thermoprotei</taxon>
        <taxon>Sulfolobales</taxon>
        <taxon>Sulfolobaceae</taxon>
        <taxon>Sulfuracidifex</taxon>
    </lineage>
</organism>
<reference evidence="5" key="1">
    <citation type="submission" date="2018-09" db="EMBL/GenBank/DDBJ databases">
        <title>Complete Genome Sequencing of Sulfolobus sp. JCM 16834.</title>
        <authorList>
            <person name="Kato S."/>
            <person name="Itoh T."/>
            <person name="Ohkuma M."/>
        </authorList>
    </citation>
    <scope>NUCLEOTIDE SEQUENCE [LARGE SCALE GENOMIC DNA]</scope>
    <source>
        <strain evidence="5">IC-007</strain>
    </source>
</reference>
<dbReference type="EMBL" id="AP018929">
    <property type="protein sequence ID" value="BBG23468.1"/>
    <property type="molecule type" value="Genomic_DNA"/>
</dbReference>
<evidence type="ECO:0000313" key="4">
    <source>
        <dbReference type="Proteomes" id="UP000322983"/>
    </source>
</evidence>